<evidence type="ECO:0000313" key="2">
    <source>
        <dbReference type="Proteomes" id="UP001392318"/>
    </source>
</evidence>
<proteinExistence type="predicted"/>
<name>A0ACC6RQH7_9BURK</name>
<sequence length="175" mass="18915">MRAGINTGIVRGALVTGLALSVSACGMWQSVKDGTVNAARAVFETKVEQMNLVITARGALNQDVRGVSLPVVLRIYQLKDDKPFATATYAQLLEGNDALKASTLWSRDETLGPGQTLKVAEPIGAAANYVGVAAFFRDAANTEWFVLVPKSQWKKTDPVRLVAAERTLEIDSEHR</sequence>
<dbReference type="EMBL" id="JAYMRU010000023">
    <property type="protein sequence ID" value="MEM5403692.1"/>
    <property type="molecule type" value="Genomic_DNA"/>
</dbReference>
<keyword evidence="2" id="KW-1185">Reference proteome</keyword>
<dbReference type="Proteomes" id="UP001392318">
    <property type="component" value="Unassembled WGS sequence"/>
</dbReference>
<evidence type="ECO:0000313" key="1">
    <source>
        <dbReference type="EMBL" id="MEM5403692.1"/>
    </source>
</evidence>
<gene>
    <name evidence="1" type="primary">tssJ</name>
    <name evidence="1" type="ORF">VSR83_27265</name>
</gene>
<organism evidence="1 2">
    <name type="scientific">Paraburkholderia unamae</name>
    <dbReference type="NCBI Taxonomy" id="219649"/>
    <lineage>
        <taxon>Bacteria</taxon>
        <taxon>Pseudomonadati</taxon>
        <taxon>Pseudomonadota</taxon>
        <taxon>Betaproteobacteria</taxon>
        <taxon>Burkholderiales</taxon>
        <taxon>Burkholderiaceae</taxon>
        <taxon>Paraburkholderia</taxon>
    </lineage>
</organism>
<keyword evidence="1" id="KW-0449">Lipoprotein</keyword>
<accession>A0ACC6RQH7</accession>
<comment type="caution">
    <text evidence="1">The sequence shown here is derived from an EMBL/GenBank/DDBJ whole genome shotgun (WGS) entry which is preliminary data.</text>
</comment>
<reference evidence="1" key="1">
    <citation type="submission" date="2024-01" db="EMBL/GenBank/DDBJ databases">
        <title>The diversity of rhizobia nodulating Mimosa spp. in eleven states of Brazil covering several biomes is determined by host plant, location, and edaphic factors.</title>
        <authorList>
            <person name="Rouws L."/>
            <person name="Barauna A."/>
            <person name="Beukes C."/>
            <person name="De Faria S.M."/>
            <person name="Gross E."/>
            <person name="Dos Reis Junior F.B."/>
            <person name="Simon M."/>
            <person name="Maluk M."/>
            <person name="Odee D.W."/>
            <person name="Kenicer G."/>
            <person name="Young J.P.W."/>
            <person name="Reis V.M."/>
            <person name="Zilli J."/>
            <person name="James E.K."/>
        </authorList>
    </citation>
    <scope>NUCLEOTIDE SEQUENCE</scope>
    <source>
        <strain evidence="1">JPY452</strain>
    </source>
</reference>
<protein>
    <submittedName>
        <fullName evidence="1">Type VI secretion system lipoprotein TssJ</fullName>
    </submittedName>
</protein>